<accession>A0A7W9JDL7</accession>
<dbReference type="Proteomes" id="UP000549971">
    <property type="component" value="Unassembled WGS sequence"/>
</dbReference>
<sequence length="79" mass="8879">MPGALREAVITLVGGVADRQVFYVSDWDDQRRAAERMGRTADEFCGWPLAYRPEAPGSNRWVWTGGADWPKARAERRAA</sequence>
<evidence type="ECO:0000313" key="2">
    <source>
        <dbReference type="Proteomes" id="UP000549971"/>
    </source>
</evidence>
<proteinExistence type="predicted"/>
<reference evidence="1 2" key="1">
    <citation type="submission" date="2020-08" db="EMBL/GenBank/DDBJ databases">
        <title>Sequencing the genomes of 1000 actinobacteria strains.</title>
        <authorList>
            <person name="Klenk H.-P."/>
        </authorList>
    </citation>
    <scope>NUCLEOTIDE SEQUENCE [LARGE SCALE GENOMIC DNA]</scope>
    <source>
        <strain evidence="1 2">DSM 28967</strain>
    </source>
</reference>
<name>A0A7W9JDL7_9ACTN</name>
<protein>
    <submittedName>
        <fullName evidence="1">Uncharacterized protein</fullName>
    </submittedName>
</protein>
<evidence type="ECO:0000313" key="1">
    <source>
        <dbReference type="EMBL" id="MBB5840206.1"/>
    </source>
</evidence>
<comment type="caution">
    <text evidence="1">The sequence shown here is derived from an EMBL/GenBank/DDBJ whole genome shotgun (WGS) entry which is preliminary data.</text>
</comment>
<organism evidence="1 2">
    <name type="scientific">Kribbella italica</name>
    <dbReference type="NCBI Taxonomy" id="1540520"/>
    <lineage>
        <taxon>Bacteria</taxon>
        <taxon>Bacillati</taxon>
        <taxon>Actinomycetota</taxon>
        <taxon>Actinomycetes</taxon>
        <taxon>Propionibacteriales</taxon>
        <taxon>Kribbellaceae</taxon>
        <taxon>Kribbella</taxon>
    </lineage>
</organism>
<dbReference type="AlphaFoldDB" id="A0A7W9JDL7"/>
<gene>
    <name evidence="1" type="ORF">HDA39_006940</name>
</gene>
<dbReference type="EMBL" id="JACHMY010000001">
    <property type="protein sequence ID" value="MBB5840206.1"/>
    <property type="molecule type" value="Genomic_DNA"/>
</dbReference>
<keyword evidence="2" id="KW-1185">Reference proteome</keyword>